<dbReference type="Proteomes" id="UP000460718">
    <property type="component" value="Unassembled WGS sequence"/>
</dbReference>
<evidence type="ECO:0000313" key="6">
    <source>
        <dbReference type="Proteomes" id="UP000488956"/>
    </source>
</evidence>
<dbReference type="Proteomes" id="UP000476176">
    <property type="component" value="Unassembled WGS sequence"/>
</dbReference>
<organism evidence="1 4">
    <name type="scientific">Phytophthora fragariae</name>
    <dbReference type="NCBI Taxonomy" id="53985"/>
    <lineage>
        <taxon>Eukaryota</taxon>
        <taxon>Sar</taxon>
        <taxon>Stramenopiles</taxon>
        <taxon>Oomycota</taxon>
        <taxon>Peronosporomycetes</taxon>
        <taxon>Peronosporales</taxon>
        <taxon>Peronosporaceae</taxon>
        <taxon>Phytophthora</taxon>
    </lineage>
</organism>
<sequence>MSTFGTLAITVHGIRTSFGDEELAEKKLAVRFAVGQAEHVTKFKKHDAPIDEHVTLDVKGAPADAQLTIELLQEKAKKPLVSTQKALAEYQNSAQTRNMTFTFGAKVSPSTALLSYSVDWRSSDSTPATVEIHRPWFMRVAFYYDTTKNVYNYTTSFRIVAPFAHFGETTANMVLTKVSGKTLFDIDEAWVGPVLNALDNKVDAGILAVVRAAFKAKDFTTGKVSSGFSAVYNTVASVVNYTKTQVVNASSWTVGTVKGVTYSVLSHVPVIGPKIVA</sequence>
<evidence type="ECO:0000313" key="5">
    <source>
        <dbReference type="Proteomes" id="UP000476176"/>
    </source>
</evidence>
<dbReference type="EMBL" id="QXGC01001081">
    <property type="protein sequence ID" value="KAE9211819.1"/>
    <property type="molecule type" value="Genomic_DNA"/>
</dbReference>
<comment type="caution">
    <text evidence="1">The sequence shown here is derived from an EMBL/GenBank/DDBJ whole genome shotgun (WGS) entry which is preliminary data.</text>
</comment>
<name>A0A6A3JMJ3_9STRA</name>
<evidence type="ECO:0000313" key="4">
    <source>
        <dbReference type="Proteomes" id="UP000460718"/>
    </source>
</evidence>
<evidence type="ECO:0000313" key="1">
    <source>
        <dbReference type="EMBL" id="KAE8994658.1"/>
    </source>
</evidence>
<protein>
    <submittedName>
        <fullName evidence="1">Uncharacterized protein</fullName>
    </submittedName>
</protein>
<reference evidence="4 5" key="1">
    <citation type="submission" date="2018-09" db="EMBL/GenBank/DDBJ databases">
        <title>Genomic investigation of the strawberry pathogen Phytophthora fragariae indicates pathogenicity is determined by transcriptional variation in three key races.</title>
        <authorList>
            <person name="Adams T.M."/>
            <person name="Armitage A.D."/>
            <person name="Sobczyk M.K."/>
            <person name="Bates H.J."/>
            <person name="Dunwell J.M."/>
            <person name="Nellist C.F."/>
            <person name="Harrison R.J."/>
        </authorList>
    </citation>
    <scope>NUCLEOTIDE SEQUENCE [LARGE SCALE GENOMIC DNA]</scope>
    <source>
        <strain evidence="3 5">BC-23</strain>
        <strain evidence="2 6">ONT-3</strain>
        <strain evidence="1 4">SCRP245</strain>
    </source>
</reference>
<evidence type="ECO:0000313" key="3">
    <source>
        <dbReference type="EMBL" id="KAE9211819.1"/>
    </source>
</evidence>
<evidence type="ECO:0000313" key="2">
    <source>
        <dbReference type="EMBL" id="KAE9098476.1"/>
    </source>
</evidence>
<accession>A0A6A3JMJ3</accession>
<dbReference type="Proteomes" id="UP000488956">
    <property type="component" value="Unassembled WGS sequence"/>
</dbReference>
<dbReference type="EMBL" id="QXFW01001205">
    <property type="protein sequence ID" value="KAE8994658.1"/>
    <property type="molecule type" value="Genomic_DNA"/>
</dbReference>
<dbReference type="AlphaFoldDB" id="A0A6A3JMJ3"/>
<dbReference type="EMBL" id="QXFX01001019">
    <property type="protein sequence ID" value="KAE9098476.1"/>
    <property type="molecule type" value="Genomic_DNA"/>
</dbReference>
<gene>
    <name evidence="3" type="ORF">PF004_g15811</name>
    <name evidence="2" type="ORF">PF010_g15548</name>
    <name evidence="1" type="ORF">PF011_g16641</name>
</gene>
<proteinExistence type="predicted"/>